<dbReference type="KEGG" id="civ:IMZ16_08205"/>
<sequence length="73" mass="8427">MHELIIFFGREEIRNYENGGQLSPDELETNVKRFSFNSAEEAAAFLKGIDEAVGWDAWLPLDELPKNQEHFSE</sequence>
<accession>A0A7M1T0Y9</accession>
<gene>
    <name evidence="1" type="ORF">IMZ16_08205</name>
</gene>
<dbReference type="RefSeq" id="WP_193439643.1">
    <property type="nucleotide sequence ID" value="NZ_CP063145.1"/>
</dbReference>
<protein>
    <submittedName>
        <fullName evidence="1">Uncharacterized protein</fullName>
    </submittedName>
</protein>
<evidence type="ECO:0000313" key="2">
    <source>
        <dbReference type="Proteomes" id="UP000593605"/>
    </source>
</evidence>
<organism evidence="1 2">
    <name type="scientific">Cruoricaptor ignavus</name>
    <dbReference type="NCBI Taxonomy" id="1118202"/>
    <lineage>
        <taxon>Bacteria</taxon>
        <taxon>Pseudomonadati</taxon>
        <taxon>Bacteroidota</taxon>
        <taxon>Flavobacteriia</taxon>
        <taxon>Flavobacteriales</taxon>
        <taxon>Weeksellaceae</taxon>
        <taxon>Cruoricaptor</taxon>
    </lineage>
</organism>
<reference evidence="1 2" key="1">
    <citation type="submission" date="2020-10" db="EMBL/GenBank/DDBJ databases">
        <title>Complete genome of Cruoricapor ignavus strain M1214 isolated from the blood culture of a febrile patient.</title>
        <authorList>
            <person name="Guglielmino C.J.D."/>
        </authorList>
    </citation>
    <scope>NUCLEOTIDE SEQUENCE [LARGE SCALE GENOMIC DNA]</scope>
    <source>
        <strain evidence="1 2">M1214</strain>
    </source>
</reference>
<dbReference type="AlphaFoldDB" id="A0A7M1T0Y9"/>
<dbReference type="EMBL" id="CP063145">
    <property type="protein sequence ID" value="QOR73500.1"/>
    <property type="molecule type" value="Genomic_DNA"/>
</dbReference>
<dbReference type="Proteomes" id="UP000593605">
    <property type="component" value="Chromosome"/>
</dbReference>
<name>A0A7M1T0Y9_9FLAO</name>
<evidence type="ECO:0000313" key="1">
    <source>
        <dbReference type="EMBL" id="QOR73500.1"/>
    </source>
</evidence>
<proteinExistence type="predicted"/>